<proteinExistence type="predicted"/>
<dbReference type="PRINTS" id="PR00723">
    <property type="entry name" value="SUBTILISIN"/>
</dbReference>
<dbReference type="SUPFAM" id="SSF52743">
    <property type="entry name" value="Subtilisin-like"/>
    <property type="match status" value="1"/>
</dbReference>
<dbReference type="PANTHER" id="PTHR42884">
    <property type="entry name" value="PROPROTEIN CONVERTASE SUBTILISIN/KEXIN-RELATED"/>
    <property type="match status" value="1"/>
</dbReference>
<dbReference type="Pfam" id="PF00082">
    <property type="entry name" value="Peptidase_S8"/>
    <property type="match status" value="1"/>
</dbReference>
<dbReference type="GO" id="GO:0004252">
    <property type="term" value="F:serine-type endopeptidase activity"/>
    <property type="evidence" value="ECO:0007669"/>
    <property type="project" value="InterPro"/>
</dbReference>
<evidence type="ECO:0000313" key="5">
    <source>
        <dbReference type="EMBL" id="SVE56584.1"/>
    </source>
</evidence>
<name>A0A383EJ01_9ZZZZ</name>
<feature type="domain" description="Peptidase S8/S53" evidence="4">
    <location>
        <begin position="63"/>
        <end position="193"/>
    </location>
</feature>
<keyword evidence="1" id="KW-0645">Protease</keyword>
<evidence type="ECO:0000256" key="3">
    <source>
        <dbReference type="ARBA" id="ARBA00022825"/>
    </source>
</evidence>
<dbReference type="InterPro" id="IPR022398">
    <property type="entry name" value="Peptidase_S8_His-AS"/>
</dbReference>
<dbReference type="PROSITE" id="PS00136">
    <property type="entry name" value="SUBTILASE_ASP"/>
    <property type="match status" value="1"/>
</dbReference>
<dbReference type="EMBL" id="UINC01226197">
    <property type="protein sequence ID" value="SVE56584.1"/>
    <property type="molecule type" value="Genomic_DNA"/>
</dbReference>
<dbReference type="InterPro" id="IPR036852">
    <property type="entry name" value="Peptidase_S8/S53_dom_sf"/>
</dbReference>
<evidence type="ECO:0000256" key="2">
    <source>
        <dbReference type="ARBA" id="ARBA00022801"/>
    </source>
</evidence>
<reference evidence="5" key="1">
    <citation type="submission" date="2018-05" db="EMBL/GenBank/DDBJ databases">
        <authorList>
            <person name="Lanie J.A."/>
            <person name="Ng W.-L."/>
            <person name="Kazmierczak K.M."/>
            <person name="Andrzejewski T.M."/>
            <person name="Davidsen T.M."/>
            <person name="Wayne K.J."/>
            <person name="Tettelin H."/>
            <person name="Glass J.I."/>
            <person name="Rusch D."/>
            <person name="Podicherti R."/>
            <person name="Tsui H.-C.T."/>
            <person name="Winkler M.E."/>
        </authorList>
    </citation>
    <scope>NUCLEOTIDE SEQUENCE</scope>
</reference>
<dbReference type="AlphaFoldDB" id="A0A383EJ01"/>
<feature type="non-terminal residue" evidence="5">
    <location>
        <position position="230"/>
    </location>
</feature>
<dbReference type="GO" id="GO:0016485">
    <property type="term" value="P:protein processing"/>
    <property type="evidence" value="ECO:0007669"/>
    <property type="project" value="TreeGrafter"/>
</dbReference>
<accession>A0A383EJ01</accession>
<dbReference type="InterPro" id="IPR015500">
    <property type="entry name" value="Peptidase_S8_subtilisin-rel"/>
</dbReference>
<protein>
    <recommendedName>
        <fullName evidence="4">Peptidase S8/S53 domain-containing protein</fullName>
    </recommendedName>
</protein>
<dbReference type="PROSITE" id="PS00137">
    <property type="entry name" value="SUBTILASE_HIS"/>
    <property type="match status" value="1"/>
</dbReference>
<dbReference type="PROSITE" id="PS51892">
    <property type="entry name" value="SUBTILASE"/>
    <property type="match status" value="1"/>
</dbReference>
<keyword evidence="2" id="KW-0378">Hydrolase</keyword>
<dbReference type="PANTHER" id="PTHR42884:SF14">
    <property type="entry name" value="NEUROENDOCRINE CONVERTASE 1"/>
    <property type="match status" value="1"/>
</dbReference>
<dbReference type="Gene3D" id="3.40.50.200">
    <property type="entry name" value="Peptidase S8/S53 domain"/>
    <property type="match status" value="1"/>
</dbReference>
<dbReference type="GO" id="GO:0016020">
    <property type="term" value="C:membrane"/>
    <property type="evidence" value="ECO:0007669"/>
    <property type="project" value="TreeGrafter"/>
</dbReference>
<evidence type="ECO:0000259" key="4">
    <source>
        <dbReference type="Pfam" id="PF00082"/>
    </source>
</evidence>
<organism evidence="5">
    <name type="scientific">marine metagenome</name>
    <dbReference type="NCBI Taxonomy" id="408172"/>
    <lineage>
        <taxon>unclassified sequences</taxon>
        <taxon>metagenomes</taxon>
        <taxon>ecological metagenomes</taxon>
    </lineage>
</organism>
<keyword evidence="3" id="KW-0720">Serine protease</keyword>
<feature type="non-terminal residue" evidence="5">
    <location>
        <position position="1"/>
    </location>
</feature>
<dbReference type="InterPro" id="IPR023827">
    <property type="entry name" value="Peptidase_S8_Asp-AS"/>
</dbReference>
<gene>
    <name evidence="5" type="ORF">METZ01_LOCUS509438</name>
</gene>
<dbReference type="InterPro" id="IPR000209">
    <property type="entry name" value="Peptidase_S8/S53_dom"/>
</dbReference>
<evidence type="ECO:0000256" key="1">
    <source>
        <dbReference type="ARBA" id="ARBA00022670"/>
    </source>
</evidence>
<sequence>WIGHPSVAIAEPNLLRQLMSRIPDDSRFNQQWALDNIGQTTGGMPDADIDAPEAWDLHRGSADVVVAVIDTGIDHDHVDLVDNMWVNTVERDGVADFDDDGNGFIDDIFGCDLLGAGSRIEDGIEKLICVEQSDSVGHGTHVAGIIGAQGNNNLGAVGVNWDVSLMELQAGDSGGIDLLASYQSMAYAFYRKHTYILEQSGQPVSKPFYGTPANIVAVNASYSDPASSLL</sequence>